<name>A0ABN1KKT7_9BURK</name>
<gene>
    <name evidence="3" type="ORF">GCM10009107_61140</name>
</gene>
<evidence type="ECO:0000313" key="3">
    <source>
        <dbReference type="EMBL" id="GAA0769826.1"/>
    </source>
</evidence>
<dbReference type="EMBL" id="BAAAEW010000047">
    <property type="protein sequence ID" value="GAA0769826.1"/>
    <property type="molecule type" value="Genomic_DNA"/>
</dbReference>
<reference evidence="3 4" key="1">
    <citation type="journal article" date="2019" name="Int. J. Syst. Evol. Microbiol.">
        <title>The Global Catalogue of Microorganisms (GCM) 10K type strain sequencing project: providing services to taxonomists for standard genome sequencing and annotation.</title>
        <authorList>
            <consortium name="The Broad Institute Genomics Platform"/>
            <consortium name="The Broad Institute Genome Sequencing Center for Infectious Disease"/>
            <person name="Wu L."/>
            <person name="Ma J."/>
        </authorList>
    </citation>
    <scope>NUCLEOTIDE SEQUENCE [LARGE SCALE GENOMIC DNA]</scope>
    <source>
        <strain evidence="3 4">JCM 15503</strain>
    </source>
</reference>
<evidence type="ECO:0000256" key="1">
    <source>
        <dbReference type="SAM" id="SignalP"/>
    </source>
</evidence>
<dbReference type="PROSITE" id="PS51257">
    <property type="entry name" value="PROKAR_LIPOPROTEIN"/>
    <property type="match status" value="1"/>
</dbReference>
<feature type="signal peptide" evidence="1">
    <location>
        <begin position="1"/>
        <end position="24"/>
    </location>
</feature>
<dbReference type="InterPro" id="IPR021102">
    <property type="entry name" value="PNGase_A"/>
</dbReference>
<dbReference type="Pfam" id="PF12222">
    <property type="entry name" value="PNGaseA"/>
    <property type="match status" value="1"/>
</dbReference>
<dbReference type="Proteomes" id="UP001500279">
    <property type="component" value="Unassembled WGS sequence"/>
</dbReference>
<sequence length="610" mass="63025">MPNLPIRPTPRASLALALATCALALFISGCDGDGDGASTPGAVVPVAALAASAGATGAVVADAPLPRPTSTPCTITLYSGMTYSGFDAHAFAYPGSGACTGKFAKVVLEADFSVNAGRQFDRTALISIGGVNLYFGTTQEPSATVAPSWHVERDLTDYANALTAAATGYVRLDNVVDDTYTGLLLGSARLVFYPAATDADDATSRVADAVIPFAGDLVTGDPASLATATDALQRRLSLPTNIVRLYLDVQAESQGDDEFWYTCVPDDQTSALQSCGGGSFREVLVTIDGQPAGLAPVVPRVYTGGIDPGLWRPTPGAETLAFNPSRVDLTPFAGALSDGASHTVAISVEGAQDHYSVVGNLLVYRDAGTATTGGAVSSNTLTSTALTAPVTINEVVVADDGSANDPLSVTATRSYAITGYVDTSKGRVTTTVQQDLTFSNLQTFQITDILYSQTIAQKSTVAATVTTTSGKNKTVDTFAFSYPLDVGYVYDGDANTQNSTMAQDFSTTVSRKVNDKAVFNSAFENSLTSKSGLIFSNTGGATQRVGQEGTQTVSYSDNIGSCYKRSIATALNALTSVEEGTGCAKGNVLNWLAQPDGAPAQGVLEQVTAD</sequence>
<proteinExistence type="predicted"/>
<protein>
    <recommendedName>
        <fullName evidence="2">Peptide N-acetyl-beta-D-glucosaminyl asparaginase amidase A N-terminal domain-containing protein</fullName>
    </recommendedName>
</protein>
<feature type="chain" id="PRO_5045317087" description="Peptide N-acetyl-beta-D-glucosaminyl asparaginase amidase A N-terminal domain-containing protein" evidence="1">
    <location>
        <begin position="25"/>
        <end position="610"/>
    </location>
</feature>
<organism evidence="3 4">
    <name type="scientific">Ideonella azotifigens</name>
    <dbReference type="NCBI Taxonomy" id="513160"/>
    <lineage>
        <taxon>Bacteria</taxon>
        <taxon>Pseudomonadati</taxon>
        <taxon>Pseudomonadota</taxon>
        <taxon>Betaproteobacteria</taxon>
        <taxon>Burkholderiales</taxon>
        <taxon>Sphaerotilaceae</taxon>
        <taxon>Ideonella</taxon>
    </lineage>
</organism>
<keyword evidence="1" id="KW-0732">Signal</keyword>
<dbReference type="PANTHER" id="PTHR31104">
    <property type="entry name" value="PEPTIDE-N4-(N-ACETYL-BETA-GLUCOSAMINYL)ASPARAGINE AMIDASE A PROTEIN"/>
    <property type="match status" value="1"/>
</dbReference>
<dbReference type="InterPro" id="IPR056948">
    <property type="entry name" value="PNGaseA_N"/>
</dbReference>
<feature type="domain" description="Peptide N-acetyl-beta-D-glucosaminyl asparaginase amidase A N-terminal" evidence="2">
    <location>
        <begin position="94"/>
        <end position="367"/>
    </location>
</feature>
<dbReference type="RefSeq" id="WP_141287203.1">
    <property type="nucleotide sequence ID" value="NZ_BAAAEW010000047.1"/>
</dbReference>
<keyword evidence="4" id="KW-1185">Reference proteome</keyword>
<evidence type="ECO:0000313" key="4">
    <source>
        <dbReference type="Proteomes" id="UP001500279"/>
    </source>
</evidence>
<comment type="caution">
    <text evidence="3">The sequence shown here is derived from an EMBL/GenBank/DDBJ whole genome shotgun (WGS) entry which is preliminary data.</text>
</comment>
<evidence type="ECO:0000259" key="2">
    <source>
        <dbReference type="Pfam" id="PF12222"/>
    </source>
</evidence>
<accession>A0ABN1KKT7</accession>
<dbReference type="Pfam" id="PF25156">
    <property type="entry name" value="PNGase_A_C"/>
    <property type="match status" value="1"/>
</dbReference>